<dbReference type="OrthoDB" id="1490554at2"/>
<dbReference type="InterPro" id="IPR039420">
    <property type="entry name" value="WalR-like"/>
</dbReference>
<dbReference type="PANTHER" id="PTHR48111">
    <property type="entry name" value="REGULATOR OF RPOS"/>
    <property type="match status" value="1"/>
</dbReference>
<dbReference type="GO" id="GO:0005829">
    <property type="term" value="C:cytosol"/>
    <property type="evidence" value="ECO:0007669"/>
    <property type="project" value="TreeGrafter"/>
</dbReference>
<dbReference type="SMART" id="SM00850">
    <property type="entry name" value="LytTR"/>
    <property type="match status" value="1"/>
</dbReference>
<dbReference type="SMART" id="SM00448">
    <property type="entry name" value="REC"/>
    <property type="match status" value="1"/>
</dbReference>
<sequence>MEKPLKCLLLDDELPGLAYLKMLCEQISGLIVLKAFADPVVFLEEAAVTDFDLAILDIEMGGMDGLSVARCLNGKPVIFTTAYKQYATDAFDIDAVDYLVKPIQKERLQIAVEKAAKRIELLQNQPAFVRLNTDKGRALLFFDKVLYIATSDIDSRDKAATLDDGSVLILKNISFEKLLALLPSDKFCQINKQEIIALRAVRYFSHDEIVTNLPADEGLLTLHLSEAYRSVFMQKTIR</sequence>
<feature type="modified residue" description="4-aspartylphosphate" evidence="2">
    <location>
        <position position="57"/>
    </location>
</feature>
<feature type="domain" description="Response regulatory" evidence="3">
    <location>
        <begin position="6"/>
        <end position="116"/>
    </location>
</feature>
<dbReference type="GO" id="GO:0000156">
    <property type="term" value="F:phosphorelay response regulator activity"/>
    <property type="evidence" value="ECO:0007669"/>
    <property type="project" value="TreeGrafter"/>
</dbReference>
<name>A0A170ZCG9_9BACT</name>
<dbReference type="InterPro" id="IPR001789">
    <property type="entry name" value="Sig_transdc_resp-reg_receiver"/>
</dbReference>
<dbReference type="InterPro" id="IPR007492">
    <property type="entry name" value="LytTR_DNA-bd_dom"/>
</dbReference>
<proteinExistence type="predicted"/>
<dbReference type="Proteomes" id="UP000076586">
    <property type="component" value="Unassembled WGS sequence"/>
</dbReference>
<dbReference type="GO" id="GO:0032993">
    <property type="term" value="C:protein-DNA complex"/>
    <property type="evidence" value="ECO:0007669"/>
    <property type="project" value="TreeGrafter"/>
</dbReference>
<keyword evidence="5" id="KW-1185">Reference proteome</keyword>
<comment type="caution">
    <text evidence="4">The sequence shown here is derived from an EMBL/GenBank/DDBJ whole genome shotgun (WGS) entry which is preliminary data.</text>
</comment>
<dbReference type="Pfam" id="PF00072">
    <property type="entry name" value="Response_reg"/>
    <property type="match status" value="1"/>
</dbReference>
<reference evidence="5" key="2">
    <citation type="journal article" date="2017" name="Genome Announc.">
        <title>Draft genome sequence of Paludibacter jiangxiensis NM7(T), a propionate-producing fermentative bacterium.</title>
        <authorList>
            <person name="Qiu Y.-L."/>
            <person name="Tourlousse D.M."/>
            <person name="Matsuura N."/>
            <person name="Ohashi A."/>
            <person name="Sekiguchi Y."/>
        </authorList>
    </citation>
    <scope>NUCLEOTIDE SEQUENCE [LARGE SCALE GENOMIC DNA]</scope>
    <source>
        <strain evidence="5">NM7</strain>
    </source>
</reference>
<dbReference type="RefSeq" id="WP_068702916.1">
    <property type="nucleotide sequence ID" value="NZ_BDCR01000002.1"/>
</dbReference>
<dbReference type="PROSITE" id="PS50110">
    <property type="entry name" value="RESPONSE_REGULATORY"/>
    <property type="match status" value="1"/>
</dbReference>
<dbReference type="PANTHER" id="PTHR48111:SF69">
    <property type="entry name" value="RESPONSE REGULATOR RECEIVER"/>
    <property type="match status" value="1"/>
</dbReference>
<dbReference type="GO" id="GO:0006355">
    <property type="term" value="P:regulation of DNA-templated transcription"/>
    <property type="evidence" value="ECO:0007669"/>
    <property type="project" value="TreeGrafter"/>
</dbReference>
<dbReference type="SUPFAM" id="SSF52172">
    <property type="entry name" value="CheY-like"/>
    <property type="match status" value="1"/>
</dbReference>
<organism evidence="4 5">
    <name type="scientific">Paludibacter jiangxiensis</name>
    <dbReference type="NCBI Taxonomy" id="681398"/>
    <lineage>
        <taxon>Bacteria</taxon>
        <taxon>Pseudomonadati</taxon>
        <taxon>Bacteroidota</taxon>
        <taxon>Bacteroidia</taxon>
        <taxon>Bacteroidales</taxon>
        <taxon>Paludibacteraceae</taxon>
        <taxon>Paludibacter</taxon>
    </lineage>
</organism>
<dbReference type="STRING" id="681398.PJIAN_282"/>
<dbReference type="EMBL" id="BDCR01000002">
    <property type="protein sequence ID" value="GAT62523.1"/>
    <property type="molecule type" value="Genomic_DNA"/>
</dbReference>
<accession>A0A170ZCG9</accession>
<dbReference type="InterPro" id="IPR011006">
    <property type="entry name" value="CheY-like_superfamily"/>
</dbReference>
<protein>
    <submittedName>
        <fullName evidence="4">DNA-binding response regulator, LytR/AlgR family</fullName>
    </submittedName>
</protein>
<keyword evidence="1 4" id="KW-0238">DNA-binding</keyword>
<evidence type="ECO:0000313" key="4">
    <source>
        <dbReference type="EMBL" id="GAT62523.1"/>
    </source>
</evidence>
<evidence type="ECO:0000259" key="3">
    <source>
        <dbReference type="PROSITE" id="PS50110"/>
    </source>
</evidence>
<evidence type="ECO:0000313" key="5">
    <source>
        <dbReference type="Proteomes" id="UP000076586"/>
    </source>
</evidence>
<reference evidence="5" key="1">
    <citation type="submission" date="2016-04" db="EMBL/GenBank/DDBJ databases">
        <title>Draft genome sequence of Paludibacter jiangxiensis strain NM7.</title>
        <authorList>
            <person name="Qiu Y."/>
            <person name="Matsuura N."/>
            <person name="Ohashi A."/>
            <person name="Tourlousse M.D."/>
            <person name="Sekiguchi Y."/>
        </authorList>
    </citation>
    <scope>NUCLEOTIDE SEQUENCE [LARGE SCALE GENOMIC DNA]</scope>
    <source>
        <strain evidence="5">NM7</strain>
    </source>
</reference>
<dbReference type="Gene3D" id="3.40.50.2300">
    <property type="match status" value="1"/>
</dbReference>
<dbReference type="AlphaFoldDB" id="A0A170ZCG9"/>
<dbReference type="GO" id="GO:0000976">
    <property type="term" value="F:transcription cis-regulatory region binding"/>
    <property type="evidence" value="ECO:0007669"/>
    <property type="project" value="TreeGrafter"/>
</dbReference>
<evidence type="ECO:0000256" key="2">
    <source>
        <dbReference type="PROSITE-ProRule" id="PRU00169"/>
    </source>
</evidence>
<evidence type="ECO:0000256" key="1">
    <source>
        <dbReference type="ARBA" id="ARBA00023125"/>
    </source>
</evidence>
<keyword evidence="2" id="KW-0597">Phosphoprotein</keyword>
<gene>
    <name evidence="4" type="ORF">PJIAN_282</name>
</gene>